<gene>
    <name evidence="2" type="ORF">J2S02_003194</name>
</gene>
<evidence type="ECO:0000313" key="2">
    <source>
        <dbReference type="EMBL" id="MDQ0226849.1"/>
    </source>
</evidence>
<keyword evidence="3" id="KW-1185">Reference proteome</keyword>
<feature type="transmembrane region" description="Helical" evidence="1">
    <location>
        <begin position="70"/>
        <end position="90"/>
    </location>
</feature>
<dbReference type="Proteomes" id="UP001232245">
    <property type="component" value="Unassembled WGS sequence"/>
</dbReference>
<name>A0ABT9Z4G2_9BACI</name>
<feature type="transmembrane region" description="Helical" evidence="1">
    <location>
        <begin position="38"/>
        <end position="63"/>
    </location>
</feature>
<dbReference type="EMBL" id="JAUSTZ010000006">
    <property type="protein sequence ID" value="MDQ0226849.1"/>
    <property type="molecule type" value="Genomic_DNA"/>
</dbReference>
<evidence type="ECO:0008006" key="4">
    <source>
        <dbReference type="Google" id="ProtNLM"/>
    </source>
</evidence>
<reference evidence="2 3" key="1">
    <citation type="submission" date="2023-07" db="EMBL/GenBank/DDBJ databases">
        <title>Genomic Encyclopedia of Type Strains, Phase IV (KMG-IV): sequencing the most valuable type-strain genomes for metagenomic binning, comparative biology and taxonomic classification.</title>
        <authorList>
            <person name="Goeker M."/>
        </authorList>
    </citation>
    <scope>NUCLEOTIDE SEQUENCE [LARGE SCALE GENOMIC DNA]</scope>
    <source>
        <strain evidence="2 3">DSM 17723</strain>
    </source>
</reference>
<keyword evidence="1" id="KW-0472">Membrane</keyword>
<sequence>MVKRFSMVFITLILAITALLLAAKYPTGPNTVSFDEPAIMWLNAGILVMLFLLPLIFSFFNLLVLRIISAIYQVFFVFGFLGLVLVGFMIPSIWVIVNGALGAIISICSILVTIFVGAKKANLVTK</sequence>
<keyword evidence="1" id="KW-0812">Transmembrane</keyword>
<accession>A0ABT9Z4G2</accession>
<organism evidence="2 3">
    <name type="scientific">Metabacillus niabensis</name>
    <dbReference type="NCBI Taxonomy" id="324854"/>
    <lineage>
        <taxon>Bacteria</taxon>
        <taxon>Bacillati</taxon>
        <taxon>Bacillota</taxon>
        <taxon>Bacilli</taxon>
        <taxon>Bacillales</taxon>
        <taxon>Bacillaceae</taxon>
        <taxon>Metabacillus</taxon>
    </lineage>
</organism>
<keyword evidence="1" id="KW-1133">Transmembrane helix</keyword>
<dbReference type="RefSeq" id="WP_174881874.1">
    <property type="nucleotide sequence ID" value="NZ_CADEPK010000451.1"/>
</dbReference>
<proteinExistence type="predicted"/>
<evidence type="ECO:0000256" key="1">
    <source>
        <dbReference type="SAM" id="Phobius"/>
    </source>
</evidence>
<evidence type="ECO:0000313" key="3">
    <source>
        <dbReference type="Proteomes" id="UP001232245"/>
    </source>
</evidence>
<comment type="caution">
    <text evidence="2">The sequence shown here is derived from an EMBL/GenBank/DDBJ whole genome shotgun (WGS) entry which is preliminary data.</text>
</comment>
<protein>
    <recommendedName>
        <fullName evidence="4">Phage holin family protein</fullName>
    </recommendedName>
</protein>
<feature type="transmembrane region" description="Helical" evidence="1">
    <location>
        <begin position="96"/>
        <end position="118"/>
    </location>
</feature>